<reference evidence="18" key="1">
    <citation type="submission" date="2015-08" db="EMBL/GenBank/DDBJ databases">
        <title>Genome sequencing project for genomic taxonomy and phylogenomics of Bacillus-like bacteria.</title>
        <authorList>
            <person name="Liu B."/>
            <person name="Wang J."/>
            <person name="Zhu Y."/>
            <person name="Liu G."/>
            <person name="Chen Q."/>
            <person name="Chen Z."/>
            <person name="Lan J."/>
            <person name="Che J."/>
            <person name="Ge C."/>
            <person name="Shi H."/>
            <person name="Pan Z."/>
            <person name="Liu X."/>
        </authorList>
    </citation>
    <scope>NUCLEOTIDE SEQUENCE [LARGE SCALE GENOMIC DNA]</scope>
    <source>
        <strain evidence="18">FJAT-22460</strain>
    </source>
</reference>
<dbReference type="Gene3D" id="3.30.565.10">
    <property type="entry name" value="Histidine kinase-like ATPase, C-terminal domain"/>
    <property type="match status" value="1"/>
</dbReference>
<comment type="caution">
    <text evidence="17">The sequence shown here is derived from an EMBL/GenBank/DDBJ whole genome shotgun (WGS) entry which is preliminary data.</text>
</comment>
<sequence>MKLSSKIHLYSSVLMAAILIIMNLSVYYVFSKMTVDSQLKQAEAEDSRISREMVKAADTIPVGDLLRSYVPLDGKIQLLGPNERYPSTSVTSSGEDMDELKLAYDTKKQVKIVEYDNTRYTMVSLPLIWRDGVVVNIQVARSIAATMETLQVLRIVLVAVTAIALVPVILSTRILGRLIVQPITALIQTMREIRKSGRFRRIELKDRSKDELMEMGAAFNDMITLLESNHAKQEQFVSNASHELKTPLTIIESYASLLKRRGLDRPELFMESVEAIHSEAIRMKEMTEQLLLLARNQDQWQVEMEQVDLVALSESSARAFRDAYNRPVEVEADGEVLGWTDSRRLKQLLFILLDNARKYSDEHIVIQVGRKPSEVYIRVIDRGIGIAKEELEHIFDRFYRVDEARTRRGGGVGLGLSLAKDIAEAISASVELDSLPNVGTTATVRLQASQ</sequence>
<dbReference type="InterPro" id="IPR003661">
    <property type="entry name" value="HisK_dim/P_dom"/>
</dbReference>
<feature type="domain" description="HAMP" evidence="16">
    <location>
        <begin position="177"/>
        <end position="231"/>
    </location>
</feature>
<feature type="transmembrane region" description="Helical" evidence="14">
    <location>
        <begin position="152"/>
        <end position="170"/>
    </location>
</feature>
<evidence type="ECO:0000256" key="4">
    <source>
        <dbReference type="ARBA" id="ARBA00022475"/>
    </source>
</evidence>
<evidence type="ECO:0000256" key="12">
    <source>
        <dbReference type="ARBA" id="ARBA00023012"/>
    </source>
</evidence>
<dbReference type="InterPro" id="IPR003594">
    <property type="entry name" value="HATPase_dom"/>
</dbReference>
<evidence type="ECO:0000256" key="6">
    <source>
        <dbReference type="ARBA" id="ARBA00022679"/>
    </source>
</evidence>
<comment type="catalytic activity">
    <reaction evidence="1">
        <text>ATP + protein L-histidine = ADP + protein N-phospho-L-histidine.</text>
        <dbReference type="EC" id="2.7.13.3"/>
    </reaction>
</comment>
<evidence type="ECO:0000259" key="16">
    <source>
        <dbReference type="PROSITE" id="PS50885"/>
    </source>
</evidence>
<dbReference type="PATRIC" id="fig|1705565.3.peg.1531"/>
<proteinExistence type="predicted"/>
<dbReference type="GO" id="GO:0000155">
    <property type="term" value="F:phosphorelay sensor kinase activity"/>
    <property type="evidence" value="ECO:0007669"/>
    <property type="project" value="InterPro"/>
</dbReference>
<dbReference type="SMART" id="SM00387">
    <property type="entry name" value="HATPase_c"/>
    <property type="match status" value="1"/>
</dbReference>
<keyword evidence="12" id="KW-0902">Two-component regulatory system</keyword>
<keyword evidence="13 14" id="KW-0472">Membrane</keyword>
<keyword evidence="9 17" id="KW-0418">Kinase</keyword>
<keyword evidence="18" id="KW-1185">Reference proteome</keyword>
<evidence type="ECO:0000256" key="3">
    <source>
        <dbReference type="ARBA" id="ARBA00012438"/>
    </source>
</evidence>
<dbReference type="PANTHER" id="PTHR45436">
    <property type="entry name" value="SENSOR HISTIDINE KINASE YKOH"/>
    <property type="match status" value="1"/>
</dbReference>
<dbReference type="PROSITE" id="PS50885">
    <property type="entry name" value="HAMP"/>
    <property type="match status" value="1"/>
</dbReference>
<keyword evidence="7 14" id="KW-0812">Transmembrane</keyword>
<dbReference type="Pfam" id="PF00672">
    <property type="entry name" value="HAMP"/>
    <property type="match status" value="1"/>
</dbReference>
<dbReference type="Pfam" id="PF00512">
    <property type="entry name" value="HisKA"/>
    <property type="match status" value="1"/>
</dbReference>
<dbReference type="PRINTS" id="PR00344">
    <property type="entry name" value="BCTRLSENSOR"/>
</dbReference>
<dbReference type="PANTHER" id="PTHR45436:SF5">
    <property type="entry name" value="SENSOR HISTIDINE KINASE TRCS"/>
    <property type="match status" value="1"/>
</dbReference>
<dbReference type="EC" id="2.7.13.3" evidence="3"/>
<dbReference type="PROSITE" id="PS50109">
    <property type="entry name" value="HIS_KIN"/>
    <property type="match status" value="1"/>
</dbReference>
<protein>
    <recommendedName>
        <fullName evidence="3">histidine kinase</fullName>
        <ecNumber evidence="3">2.7.13.3</ecNumber>
    </recommendedName>
</protein>
<evidence type="ECO:0000256" key="11">
    <source>
        <dbReference type="ARBA" id="ARBA00022989"/>
    </source>
</evidence>
<dbReference type="SUPFAM" id="SSF47384">
    <property type="entry name" value="Homodimeric domain of signal transducing histidine kinase"/>
    <property type="match status" value="1"/>
</dbReference>
<dbReference type="Gene3D" id="6.10.340.10">
    <property type="match status" value="1"/>
</dbReference>
<evidence type="ECO:0000256" key="9">
    <source>
        <dbReference type="ARBA" id="ARBA00022777"/>
    </source>
</evidence>
<evidence type="ECO:0000256" key="5">
    <source>
        <dbReference type="ARBA" id="ARBA00022553"/>
    </source>
</evidence>
<evidence type="ECO:0000256" key="1">
    <source>
        <dbReference type="ARBA" id="ARBA00000085"/>
    </source>
</evidence>
<dbReference type="InterPro" id="IPR050428">
    <property type="entry name" value="TCS_sensor_his_kinase"/>
</dbReference>
<feature type="domain" description="Histidine kinase" evidence="15">
    <location>
        <begin position="239"/>
        <end position="450"/>
    </location>
</feature>
<name>A0A0M1N205_9BACL</name>
<dbReference type="Pfam" id="PF02518">
    <property type="entry name" value="HATPase_c"/>
    <property type="match status" value="1"/>
</dbReference>
<gene>
    <name evidence="17" type="ORF">AM231_26585</name>
</gene>
<dbReference type="InterPro" id="IPR003660">
    <property type="entry name" value="HAMP_dom"/>
</dbReference>
<dbReference type="GO" id="GO:0005886">
    <property type="term" value="C:plasma membrane"/>
    <property type="evidence" value="ECO:0007669"/>
    <property type="project" value="UniProtKB-SubCell"/>
</dbReference>
<dbReference type="SUPFAM" id="SSF55874">
    <property type="entry name" value="ATPase domain of HSP90 chaperone/DNA topoisomerase II/histidine kinase"/>
    <property type="match status" value="1"/>
</dbReference>
<keyword evidence="6" id="KW-0808">Transferase</keyword>
<dbReference type="RefSeq" id="WP_053491092.1">
    <property type="nucleotide sequence ID" value="NZ_LIUT01000008.1"/>
</dbReference>
<keyword evidence="11 14" id="KW-1133">Transmembrane helix</keyword>
<dbReference type="EMBL" id="LIUT01000008">
    <property type="protein sequence ID" value="KOR76196.1"/>
    <property type="molecule type" value="Genomic_DNA"/>
</dbReference>
<keyword evidence="8" id="KW-0547">Nucleotide-binding</keyword>
<dbReference type="AlphaFoldDB" id="A0A0M1N205"/>
<evidence type="ECO:0000313" key="17">
    <source>
        <dbReference type="EMBL" id="KOR76196.1"/>
    </source>
</evidence>
<evidence type="ECO:0000313" key="18">
    <source>
        <dbReference type="Proteomes" id="UP000036932"/>
    </source>
</evidence>
<evidence type="ECO:0000256" key="13">
    <source>
        <dbReference type="ARBA" id="ARBA00023136"/>
    </source>
</evidence>
<evidence type="ECO:0000256" key="7">
    <source>
        <dbReference type="ARBA" id="ARBA00022692"/>
    </source>
</evidence>
<evidence type="ECO:0000256" key="8">
    <source>
        <dbReference type="ARBA" id="ARBA00022741"/>
    </source>
</evidence>
<keyword evidence="10" id="KW-0067">ATP-binding</keyword>
<comment type="subcellular location">
    <subcellularLocation>
        <location evidence="2">Cell membrane</location>
        <topology evidence="2">Multi-pass membrane protein</topology>
    </subcellularLocation>
</comment>
<dbReference type="InterPro" id="IPR036890">
    <property type="entry name" value="HATPase_C_sf"/>
</dbReference>
<organism evidence="17 18">
    <name type="scientific">Paenibacillus solani</name>
    <dbReference type="NCBI Taxonomy" id="1705565"/>
    <lineage>
        <taxon>Bacteria</taxon>
        <taxon>Bacillati</taxon>
        <taxon>Bacillota</taxon>
        <taxon>Bacilli</taxon>
        <taxon>Bacillales</taxon>
        <taxon>Paenibacillaceae</taxon>
        <taxon>Paenibacillus</taxon>
    </lineage>
</organism>
<dbReference type="FunFam" id="1.10.287.130:FF:000001">
    <property type="entry name" value="Two-component sensor histidine kinase"/>
    <property type="match status" value="1"/>
</dbReference>
<keyword evidence="4" id="KW-1003">Cell membrane</keyword>
<dbReference type="Proteomes" id="UP000036932">
    <property type="component" value="Unassembled WGS sequence"/>
</dbReference>
<dbReference type="SMART" id="SM00304">
    <property type="entry name" value="HAMP"/>
    <property type="match status" value="1"/>
</dbReference>
<dbReference type="InterPro" id="IPR004358">
    <property type="entry name" value="Sig_transdc_His_kin-like_C"/>
</dbReference>
<dbReference type="InterPro" id="IPR005467">
    <property type="entry name" value="His_kinase_dom"/>
</dbReference>
<dbReference type="InterPro" id="IPR036097">
    <property type="entry name" value="HisK_dim/P_sf"/>
</dbReference>
<dbReference type="SMART" id="SM00388">
    <property type="entry name" value="HisKA"/>
    <property type="match status" value="1"/>
</dbReference>
<keyword evidence="5" id="KW-0597">Phosphoprotein</keyword>
<dbReference type="OrthoDB" id="9786919at2"/>
<feature type="transmembrane region" description="Helical" evidence="14">
    <location>
        <begin position="7"/>
        <end position="30"/>
    </location>
</feature>
<dbReference type="CDD" id="cd00075">
    <property type="entry name" value="HATPase"/>
    <property type="match status" value="1"/>
</dbReference>
<dbReference type="GO" id="GO:0005524">
    <property type="term" value="F:ATP binding"/>
    <property type="evidence" value="ECO:0007669"/>
    <property type="project" value="UniProtKB-KW"/>
</dbReference>
<dbReference type="CDD" id="cd00082">
    <property type="entry name" value="HisKA"/>
    <property type="match status" value="1"/>
</dbReference>
<dbReference type="CDD" id="cd06225">
    <property type="entry name" value="HAMP"/>
    <property type="match status" value="1"/>
</dbReference>
<evidence type="ECO:0000256" key="14">
    <source>
        <dbReference type="SAM" id="Phobius"/>
    </source>
</evidence>
<evidence type="ECO:0000256" key="10">
    <source>
        <dbReference type="ARBA" id="ARBA00022840"/>
    </source>
</evidence>
<accession>A0A0M1N205</accession>
<evidence type="ECO:0000259" key="15">
    <source>
        <dbReference type="PROSITE" id="PS50109"/>
    </source>
</evidence>
<evidence type="ECO:0000256" key="2">
    <source>
        <dbReference type="ARBA" id="ARBA00004651"/>
    </source>
</evidence>
<dbReference type="Gene3D" id="1.10.287.130">
    <property type="match status" value="1"/>
</dbReference>